<keyword evidence="1" id="KW-1185">Reference proteome</keyword>
<dbReference type="WBParaSite" id="ALUE_0000123601-mRNA-1">
    <property type="protein sequence ID" value="ALUE_0000123601-mRNA-1"/>
    <property type="gene ID" value="ALUE_0000123601"/>
</dbReference>
<protein>
    <submittedName>
        <fullName evidence="2">Uncharacterized protein</fullName>
    </submittedName>
</protein>
<sequence length="36" mass="4139">MIVTSVDRRMLLGDYLFRTIGVYLEHTLTSSCSSWS</sequence>
<name>A0A0M3HI91_ASCLU</name>
<reference evidence="2" key="1">
    <citation type="submission" date="2017-02" db="UniProtKB">
        <authorList>
            <consortium name="WormBaseParasite"/>
        </authorList>
    </citation>
    <scope>IDENTIFICATION</scope>
</reference>
<organism evidence="1 2">
    <name type="scientific">Ascaris lumbricoides</name>
    <name type="common">Giant roundworm</name>
    <dbReference type="NCBI Taxonomy" id="6252"/>
    <lineage>
        <taxon>Eukaryota</taxon>
        <taxon>Metazoa</taxon>
        <taxon>Ecdysozoa</taxon>
        <taxon>Nematoda</taxon>
        <taxon>Chromadorea</taxon>
        <taxon>Rhabditida</taxon>
        <taxon>Spirurina</taxon>
        <taxon>Ascaridomorpha</taxon>
        <taxon>Ascaridoidea</taxon>
        <taxon>Ascarididae</taxon>
        <taxon>Ascaris</taxon>
    </lineage>
</organism>
<proteinExistence type="predicted"/>
<accession>A0A0M3HI91</accession>
<evidence type="ECO:0000313" key="2">
    <source>
        <dbReference type="WBParaSite" id="ALUE_0000123601-mRNA-1"/>
    </source>
</evidence>
<dbReference type="Proteomes" id="UP000036681">
    <property type="component" value="Unplaced"/>
</dbReference>
<evidence type="ECO:0000313" key="1">
    <source>
        <dbReference type="Proteomes" id="UP000036681"/>
    </source>
</evidence>
<dbReference type="AlphaFoldDB" id="A0A0M3HI91"/>